<gene>
    <name evidence="1" type="ORF">APY04_0846</name>
</gene>
<dbReference type="EMBL" id="LMTR01000028">
    <property type="protein sequence ID" value="KWT70785.1"/>
    <property type="molecule type" value="Genomic_DNA"/>
</dbReference>
<dbReference type="STRING" id="121290.APY04_0846"/>
<evidence type="ECO:0000313" key="1">
    <source>
        <dbReference type="EMBL" id="KWT70785.1"/>
    </source>
</evidence>
<keyword evidence="2" id="KW-1185">Reference proteome</keyword>
<dbReference type="AlphaFoldDB" id="A0A125NVS9"/>
<reference evidence="1 2" key="1">
    <citation type="submission" date="2015-10" db="EMBL/GenBank/DDBJ databases">
        <title>Transcriptomic analysis of a linuron degrading triple-species bacterial consortium.</title>
        <authorList>
            <person name="Albers P."/>
        </authorList>
    </citation>
    <scope>NUCLEOTIDE SEQUENCE [LARGE SCALE GENOMIC DNA]</scope>
    <source>
        <strain evidence="1 2">WDL6</strain>
    </source>
</reference>
<evidence type="ECO:0000313" key="2">
    <source>
        <dbReference type="Proteomes" id="UP000059074"/>
    </source>
</evidence>
<organism evidence="1 2">
    <name type="scientific">Hyphomicrobium sulfonivorans</name>
    <dbReference type="NCBI Taxonomy" id="121290"/>
    <lineage>
        <taxon>Bacteria</taxon>
        <taxon>Pseudomonadati</taxon>
        <taxon>Pseudomonadota</taxon>
        <taxon>Alphaproteobacteria</taxon>
        <taxon>Hyphomicrobiales</taxon>
        <taxon>Hyphomicrobiaceae</taxon>
        <taxon>Hyphomicrobium</taxon>
    </lineage>
</organism>
<proteinExistence type="predicted"/>
<sequence>MPQSVSFEDYIRTQTESRAEVSMKLGAAADGSGASIMTYSDKTPGAYFWSVSGSEITMIAFLGDDD</sequence>
<dbReference type="Proteomes" id="UP000059074">
    <property type="component" value="Unassembled WGS sequence"/>
</dbReference>
<name>A0A125NVS9_HYPSL</name>
<comment type="caution">
    <text evidence="1">The sequence shown here is derived from an EMBL/GenBank/DDBJ whole genome shotgun (WGS) entry which is preliminary data.</text>
</comment>
<protein>
    <submittedName>
        <fullName evidence="1">Uncharacterized protein</fullName>
    </submittedName>
</protein>
<dbReference type="PATRIC" id="fig|121290.4.peg.3545"/>
<dbReference type="RefSeq" id="WP_068459973.1">
    <property type="nucleotide sequence ID" value="NZ_LMTR01000028.1"/>
</dbReference>
<accession>A0A125NVS9</accession>